<gene>
    <name evidence="1" type="ORF">SAMN04487908_12611</name>
</gene>
<accession>A0A1M6M8W4</accession>
<name>A0A1M6M8W4_9FLAO</name>
<evidence type="ECO:0008006" key="3">
    <source>
        <dbReference type="Google" id="ProtNLM"/>
    </source>
</evidence>
<dbReference type="PROSITE" id="PS51257">
    <property type="entry name" value="PROKAR_LIPOPROTEIN"/>
    <property type="match status" value="1"/>
</dbReference>
<dbReference type="RefSeq" id="WP_073220766.1">
    <property type="nucleotide sequence ID" value="NZ_FNNS01000023.1"/>
</dbReference>
<dbReference type="OrthoDB" id="5431540at2"/>
<dbReference type="STRING" id="797419.SAMN05216556_12311"/>
<keyword evidence="2" id="KW-1185">Reference proteome</keyword>
<organism evidence="1 2">
    <name type="scientific">Aequorivita viscosa</name>
    <dbReference type="NCBI Taxonomy" id="797419"/>
    <lineage>
        <taxon>Bacteria</taxon>
        <taxon>Pseudomonadati</taxon>
        <taxon>Bacteroidota</taxon>
        <taxon>Flavobacteriia</taxon>
        <taxon>Flavobacteriales</taxon>
        <taxon>Flavobacteriaceae</taxon>
        <taxon>Aequorivita</taxon>
    </lineage>
</organism>
<reference evidence="2" key="1">
    <citation type="submission" date="2016-11" db="EMBL/GenBank/DDBJ databases">
        <authorList>
            <person name="Varghese N."/>
            <person name="Submissions S."/>
        </authorList>
    </citation>
    <scope>NUCLEOTIDE SEQUENCE [LARGE SCALE GENOMIC DNA]</scope>
    <source>
        <strain evidence="2">DSM 26349</strain>
    </source>
</reference>
<dbReference type="AlphaFoldDB" id="A0A1M6M8W4"/>
<proteinExistence type="predicted"/>
<sequence>MKPKYHILISIIALACLLGLAYAKKAEVTRSIRWSERLLTWDDFPIVESISGDYNAMVYSDIQFEGNREDNSLRIYAQMLPHQSGRVPLHETKSEQLLIHEQNHFNITEYHARLFRKEAIAVGKEELTNDDLQRLGKKYLKRIALMQTMYDKESDHNLNMPKQRYWELYIAGLLRETAYYSEEDIYQYQEFTKGNTHWFRKVYVTLQGELLTSYPENNKNSIYGEVYKVKKSKDSIVVSFYKNGKPTTGGYFESPICIMTYPSEKVLEQHFLDADGAYYLSKATAPIIRIQWDSNGNITHTYFNEKRGRISHKGVFTKKGKWDAKQQSYYFSYYNDSEEQITYDNAFYELREIGYNKVTKRISYFDNEGKPTYDSNFISIYEYETDNNFTISRAKYYDKEGKLAVFKDGYHTVYEYNERGKIVSVSYHDRRGDNIADINGIHKYTYAYDIYDNETDMRKFNTRKLASNGEDEYHHAVNLYDSLGRIRFAAKYHPDYILKFSEEKEGALVYEYLGDSIIKIKNEDVFGIETNNNSGVCLTKKKLNSKKEVLTTQFYNADGYWAKTPDSVATYAYKYDERGNQIEMTALDSLGKPQNWTEDVATTRWEYDERNNKIKTTYFTSENELANATQGTTYNIFKYDKNDVIIETSYYDKAMKPTLFDGAHKKIYLFNQFGRDSIIKKYDTANRLIKGTGNTKYLYTYHGFAISEAYFDENDTPILNSDGVHKIVYNYDKNWRYIGDSFKGKYGESVNDNRGISNIVFTLNPSGYLWILSYGDKNKKEVIGPEGFHSMYNHYNDMDVVQRTSFFGADKKLINDEDGIADYVYSINSSGQTTRISFYDADSNLTEDSEGVAEYYYDSSLNGLYYLDKKLNAQGEELP</sequence>
<dbReference type="Proteomes" id="UP000184172">
    <property type="component" value="Unassembled WGS sequence"/>
</dbReference>
<dbReference type="EMBL" id="FQYV01000026">
    <property type="protein sequence ID" value="SHJ79733.1"/>
    <property type="molecule type" value="Genomic_DNA"/>
</dbReference>
<protein>
    <recommendedName>
        <fullName evidence="3">YD repeat-containing protein</fullName>
    </recommendedName>
</protein>
<evidence type="ECO:0000313" key="1">
    <source>
        <dbReference type="EMBL" id="SHJ79733.1"/>
    </source>
</evidence>
<evidence type="ECO:0000313" key="2">
    <source>
        <dbReference type="Proteomes" id="UP000184172"/>
    </source>
</evidence>